<dbReference type="InterPro" id="IPR012337">
    <property type="entry name" value="RNaseH-like_sf"/>
</dbReference>
<dbReference type="SMART" id="SM00479">
    <property type="entry name" value="EXOIII"/>
    <property type="match status" value="1"/>
</dbReference>
<dbReference type="SUPFAM" id="SSF53098">
    <property type="entry name" value="Ribonuclease H-like"/>
    <property type="match status" value="1"/>
</dbReference>
<proteinExistence type="inferred from homology"/>
<dbReference type="InterPro" id="IPR013520">
    <property type="entry name" value="Ribonucl_H"/>
</dbReference>
<sequence length="225" mass="25075">MGPYTSIVKMNAFRTTCSRLSRNTFIPFCVHRDALEEKTSKDSHPRIWVDCEMTGLNSETDQILEIFCIITNSQLETLDDAGWGCVVHHPQSTLSAMGEWCTNMHASTGLTAKVLSSTTTPEDAAAGLLEYIQRYVPEKGQGLLAGNSVHADKAFLSKGPYNAVLEHLHYRIVDVSSIYECVIAWCGLDVLMGIPSKKKRHTAKEDILESIAEARYYKDAIFARK</sequence>
<dbReference type="Proteomes" id="UP000887226">
    <property type="component" value="Unassembled WGS sequence"/>
</dbReference>
<keyword evidence="3" id="KW-0378">Hydrolase</keyword>
<dbReference type="PANTHER" id="PTHR11046:SF0">
    <property type="entry name" value="OLIGORIBONUCLEASE, MITOCHONDRIAL"/>
    <property type="match status" value="1"/>
</dbReference>
<gene>
    <name evidence="6" type="ORF">BJ878DRAFT_581694</name>
</gene>
<keyword evidence="4" id="KW-0269">Exonuclease</keyword>
<evidence type="ECO:0000256" key="4">
    <source>
        <dbReference type="ARBA" id="ARBA00022839"/>
    </source>
</evidence>
<dbReference type="CDD" id="cd06135">
    <property type="entry name" value="Orn"/>
    <property type="match status" value="1"/>
</dbReference>
<dbReference type="InterPro" id="IPR022894">
    <property type="entry name" value="Oligoribonuclease"/>
</dbReference>
<evidence type="ECO:0000256" key="1">
    <source>
        <dbReference type="ARBA" id="ARBA00009921"/>
    </source>
</evidence>
<dbReference type="AlphaFoldDB" id="A0A9P7Z5U9"/>
<dbReference type="Gene3D" id="3.30.420.10">
    <property type="entry name" value="Ribonuclease H-like superfamily/Ribonuclease H"/>
    <property type="match status" value="1"/>
</dbReference>
<reference evidence="6" key="1">
    <citation type="journal article" date="2021" name="IMA Fungus">
        <title>Genomic characterization of three marine fungi, including Emericellopsis atlantica sp. nov. with signatures of a generalist lifestyle and marine biomass degradation.</title>
        <authorList>
            <person name="Hagestad O.C."/>
            <person name="Hou L."/>
            <person name="Andersen J.H."/>
            <person name="Hansen E.H."/>
            <person name="Altermark B."/>
            <person name="Li C."/>
            <person name="Kuhnert E."/>
            <person name="Cox R.J."/>
            <person name="Crous P.W."/>
            <person name="Spatafora J.W."/>
            <person name="Lail K."/>
            <person name="Amirebrahimi M."/>
            <person name="Lipzen A."/>
            <person name="Pangilinan J."/>
            <person name="Andreopoulos W."/>
            <person name="Hayes R.D."/>
            <person name="Ng V."/>
            <person name="Grigoriev I.V."/>
            <person name="Jackson S.A."/>
            <person name="Sutton T.D.S."/>
            <person name="Dobson A.D.W."/>
            <person name="Rama T."/>
        </authorList>
    </citation>
    <scope>NUCLEOTIDE SEQUENCE</scope>
    <source>
        <strain evidence="6">TRa3180A</strain>
    </source>
</reference>
<dbReference type="GO" id="GO:0005739">
    <property type="term" value="C:mitochondrion"/>
    <property type="evidence" value="ECO:0007669"/>
    <property type="project" value="TreeGrafter"/>
</dbReference>
<evidence type="ECO:0000259" key="5">
    <source>
        <dbReference type="SMART" id="SM00479"/>
    </source>
</evidence>
<dbReference type="Pfam" id="PF00929">
    <property type="entry name" value="RNase_T"/>
    <property type="match status" value="1"/>
</dbReference>
<organism evidence="6 7">
    <name type="scientific">Calycina marina</name>
    <dbReference type="NCBI Taxonomy" id="1763456"/>
    <lineage>
        <taxon>Eukaryota</taxon>
        <taxon>Fungi</taxon>
        <taxon>Dikarya</taxon>
        <taxon>Ascomycota</taxon>
        <taxon>Pezizomycotina</taxon>
        <taxon>Leotiomycetes</taxon>
        <taxon>Helotiales</taxon>
        <taxon>Pezizellaceae</taxon>
        <taxon>Calycina</taxon>
    </lineage>
</organism>
<accession>A0A9P7Z5U9</accession>
<dbReference type="GO" id="GO:0000175">
    <property type="term" value="F:3'-5'-RNA exonuclease activity"/>
    <property type="evidence" value="ECO:0007669"/>
    <property type="project" value="InterPro"/>
</dbReference>
<comment type="similarity">
    <text evidence="1">Belongs to the oligoribonuclease family.</text>
</comment>
<dbReference type="InterPro" id="IPR036397">
    <property type="entry name" value="RNaseH_sf"/>
</dbReference>
<protein>
    <submittedName>
        <fullName evidence="6">Ribonuclease H-like domain-containing protein</fullName>
    </submittedName>
</protein>
<evidence type="ECO:0000256" key="2">
    <source>
        <dbReference type="ARBA" id="ARBA00022722"/>
    </source>
</evidence>
<dbReference type="PANTHER" id="PTHR11046">
    <property type="entry name" value="OLIGORIBONUCLEASE, MITOCHONDRIAL"/>
    <property type="match status" value="1"/>
</dbReference>
<keyword evidence="2" id="KW-0540">Nuclease</keyword>
<dbReference type="OrthoDB" id="270189at2759"/>
<dbReference type="EMBL" id="MU253826">
    <property type="protein sequence ID" value="KAG9245905.1"/>
    <property type="molecule type" value="Genomic_DNA"/>
</dbReference>
<comment type="caution">
    <text evidence="6">The sequence shown here is derived from an EMBL/GenBank/DDBJ whole genome shotgun (WGS) entry which is preliminary data.</text>
</comment>
<feature type="domain" description="Exonuclease" evidence="5">
    <location>
        <begin position="45"/>
        <end position="223"/>
    </location>
</feature>
<name>A0A9P7Z5U9_9HELO</name>
<evidence type="ECO:0000256" key="3">
    <source>
        <dbReference type="ARBA" id="ARBA00022801"/>
    </source>
</evidence>
<dbReference type="NCBIfam" id="NF003765">
    <property type="entry name" value="PRK05359.1"/>
    <property type="match status" value="1"/>
</dbReference>
<keyword evidence="7" id="KW-1185">Reference proteome</keyword>
<dbReference type="GO" id="GO:0003676">
    <property type="term" value="F:nucleic acid binding"/>
    <property type="evidence" value="ECO:0007669"/>
    <property type="project" value="InterPro"/>
</dbReference>
<evidence type="ECO:0000313" key="7">
    <source>
        <dbReference type="Proteomes" id="UP000887226"/>
    </source>
</evidence>
<evidence type="ECO:0000313" key="6">
    <source>
        <dbReference type="EMBL" id="KAG9245905.1"/>
    </source>
</evidence>